<dbReference type="PANTHER" id="PTHR24074">
    <property type="entry name" value="CO-CHAPERONE PROTEIN DJLA"/>
    <property type="match status" value="1"/>
</dbReference>
<dbReference type="EMBL" id="JBBPEH010000012">
    <property type="protein sequence ID" value="KAK7531729.1"/>
    <property type="molecule type" value="Genomic_DNA"/>
</dbReference>
<dbReference type="SMART" id="SM00271">
    <property type="entry name" value="DnaJ"/>
    <property type="match status" value="1"/>
</dbReference>
<dbReference type="InterPro" id="IPR050817">
    <property type="entry name" value="DjlA_DnaK_co-chaperone"/>
</dbReference>
<feature type="non-terminal residue" evidence="2">
    <location>
        <position position="72"/>
    </location>
</feature>
<dbReference type="PROSITE" id="PS50076">
    <property type="entry name" value="DNAJ_2"/>
    <property type="match status" value="1"/>
</dbReference>
<feature type="domain" description="J" evidence="1">
    <location>
        <begin position="8"/>
        <end position="72"/>
    </location>
</feature>
<dbReference type="Pfam" id="PF00226">
    <property type="entry name" value="DnaJ"/>
    <property type="match status" value="1"/>
</dbReference>
<sequence length="72" mass="8130">MGSPLPPDPYAALGVSRDATAASIKTAYRKLALKSHPDKFPDAEKAQKADEFHRIQQAYEILADQDRRERYN</sequence>
<dbReference type="InterPro" id="IPR018253">
    <property type="entry name" value="DnaJ_domain_CS"/>
</dbReference>
<dbReference type="Gene3D" id="1.10.287.110">
    <property type="entry name" value="DnaJ domain"/>
    <property type="match status" value="1"/>
</dbReference>
<dbReference type="InterPro" id="IPR036869">
    <property type="entry name" value="J_dom_sf"/>
</dbReference>
<dbReference type="SUPFAM" id="SSF46565">
    <property type="entry name" value="Chaperone J-domain"/>
    <property type="match status" value="1"/>
</dbReference>
<keyword evidence="3" id="KW-1185">Reference proteome</keyword>
<evidence type="ECO:0000313" key="3">
    <source>
        <dbReference type="Proteomes" id="UP001360953"/>
    </source>
</evidence>
<dbReference type="CDD" id="cd06257">
    <property type="entry name" value="DnaJ"/>
    <property type="match status" value="1"/>
</dbReference>
<dbReference type="RefSeq" id="XP_066651553.1">
    <property type="nucleotide sequence ID" value="XM_066797427.1"/>
</dbReference>
<proteinExistence type="predicted"/>
<evidence type="ECO:0000259" key="1">
    <source>
        <dbReference type="PROSITE" id="PS50076"/>
    </source>
</evidence>
<comment type="caution">
    <text evidence="2">The sequence shown here is derived from an EMBL/GenBank/DDBJ whole genome shotgun (WGS) entry which is preliminary data.</text>
</comment>
<dbReference type="PROSITE" id="PS00636">
    <property type="entry name" value="DNAJ_1"/>
    <property type="match status" value="1"/>
</dbReference>
<organism evidence="2 3">
    <name type="scientific">Phyllosticta citribraziliensis</name>
    <dbReference type="NCBI Taxonomy" id="989973"/>
    <lineage>
        <taxon>Eukaryota</taxon>
        <taxon>Fungi</taxon>
        <taxon>Dikarya</taxon>
        <taxon>Ascomycota</taxon>
        <taxon>Pezizomycotina</taxon>
        <taxon>Dothideomycetes</taxon>
        <taxon>Dothideomycetes incertae sedis</taxon>
        <taxon>Botryosphaeriales</taxon>
        <taxon>Phyllostictaceae</taxon>
        <taxon>Phyllosticta</taxon>
    </lineage>
</organism>
<dbReference type="InterPro" id="IPR001623">
    <property type="entry name" value="DnaJ_domain"/>
</dbReference>
<accession>A0ABR1L908</accession>
<evidence type="ECO:0000313" key="2">
    <source>
        <dbReference type="EMBL" id="KAK7531729.1"/>
    </source>
</evidence>
<dbReference type="PRINTS" id="PR00625">
    <property type="entry name" value="JDOMAIN"/>
</dbReference>
<gene>
    <name evidence="2" type="ORF">J3D65DRAFT_559824</name>
</gene>
<reference evidence="2 3" key="1">
    <citation type="submission" date="2024-04" db="EMBL/GenBank/DDBJ databases">
        <title>Phyllosticta paracitricarpa is synonymous to the EU quarantine fungus P. citricarpa based on phylogenomic analyses.</title>
        <authorList>
            <consortium name="Lawrence Berkeley National Laboratory"/>
            <person name="Van ingen-buijs V.A."/>
            <person name="Van westerhoven A.C."/>
            <person name="Haridas S."/>
            <person name="Skiadas P."/>
            <person name="Martin F."/>
            <person name="Groenewald J.Z."/>
            <person name="Crous P.W."/>
            <person name="Seidl M.F."/>
        </authorList>
    </citation>
    <scope>NUCLEOTIDE SEQUENCE [LARGE SCALE GENOMIC DNA]</scope>
    <source>
        <strain evidence="2 3">CPC 17464</strain>
    </source>
</reference>
<protein>
    <submittedName>
        <fullName evidence="2">DnaJ domain-containing protein</fullName>
    </submittedName>
</protein>
<name>A0ABR1L908_9PEZI</name>
<dbReference type="GeneID" id="92030333"/>
<dbReference type="Proteomes" id="UP001360953">
    <property type="component" value="Unassembled WGS sequence"/>
</dbReference>